<feature type="binding site" evidence="2">
    <location>
        <position position="19"/>
    </location>
    <ligand>
        <name>Zn(2+)</name>
        <dbReference type="ChEBI" id="CHEBI:29105"/>
    </ligand>
</feature>
<evidence type="ECO:0000313" key="6">
    <source>
        <dbReference type="Proteomes" id="UP000789524"/>
    </source>
</evidence>
<dbReference type="SMART" id="SM00868">
    <property type="entry name" value="zf-AD"/>
    <property type="match status" value="1"/>
</dbReference>
<dbReference type="GO" id="GO:0005634">
    <property type="term" value="C:nucleus"/>
    <property type="evidence" value="ECO:0007669"/>
    <property type="project" value="InterPro"/>
</dbReference>
<feature type="domain" description="ZAD" evidence="4">
    <location>
        <begin position="14"/>
        <end position="84"/>
    </location>
</feature>
<evidence type="ECO:0000313" key="5">
    <source>
        <dbReference type="EMBL" id="CAG9577675.1"/>
    </source>
</evidence>
<dbReference type="InterPro" id="IPR012934">
    <property type="entry name" value="Znf_AD"/>
</dbReference>
<dbReference type="EMBL" id="CAKASE010000076">
    <property type="protein sequence ID" value="CAG9577675.1"/>
    <property type="molecule type" value="Genomic_DNA"/>
</dbReference>
<keyword evidence="2" id="KW-0479">Metal-binding</keyword>
<dbReference type="PROSITE" id="PS50157">
    <property type="entry name" value="ZINC_FINGER_C2H2_2"/>
    <property type="match status" value="1"/>
</dbReference>
<dbReference type="SUPFAM" id="SSF57716">
    <property type="entry name" value="Glucocorticoid receptor-like (DNA-binding domain)"/>
    <property type="match status" value="1"/>
</dbReference>
<feature type="binding site" evidence="2">
    <location>
        <position position="16"/>
    </location>
    <ligand>
        <name>Zn(2+)</name>
        <dbReference type="ChEBI" id="CHEBI:29105"/>
    </ligand>
</feature>
<keyword evidence="1" id="KW-0863">Zinc-finger</keyword>
<dbReference type="PROSITE" id="PS00028">
    <property type="entry name" value="ZINC_FINGER_C2H2_1"/>
    <property type="match status" value="2"/>
</dbReference>
<feature type="binding site" evidence="2">
    <location>
        <position position="60"/>
    </location>
    <ligand>
        <name>Zn(2+)</name>
        <dbReference type="ChEBI" id="CHEBI:29105"/>
    </ligand>
</feature>
<dbReference type="InterPro" id="IPR055303">
    <property type="entry name" value="ATMIN"/>
</dbReference>
<keyword evidence="6" id="KW-1185">Reference proteome</keyword>
<dbReference type="OrthoDB" id="6354171at2759"/>
<dbReference type="GO" id="GO:0008270">
    <property type="term" value="F:zinc ion binding"/>
    <property type="evidence" value="ECO:0007669"/>
    <property type="project" value="UniProtKB-UniRule"/>
</dbReference>
<reference evidence="5" key="1">
    <citation type="submission" date="2021-09" db="EMBL/GenBank/DDBJ databases">
        <authorList>
            <person name="Martin H S."/>
        </authorList>
    </citation>
    <scope>NUCLEOTIDE SEQUENCE</scope>
</reference>
<dbReference type="SMART" id="SM00355">
    <property type="entry name" value="ZnF_C2H2"/>
    <property type="match status" value="4"/>
</dbReference>
<comment type="caution">
    <text evidence="5">The sequence shown here is derived from an EMBL/GenBank/DDBJ whole genome shotgun (WGS) entry which is preliminary data.</text>
</comment>
<dbReference type="Gene3D" id="3.30.160.60">
    <property type="entry name" value="Classic Zinc Finger"/>
    <property type="match status" value="2"/>
</dbReference>
<feature type="domain" description="C2H2-type" evidence="3">
    <location>
        <begin position="126"/>
        <end position="154"/>
    </location>
</feature>
<name>A0A8J2W8B9_9NEOP</name>
<dbReference type="PROSITE" id="PS51915">
    <property type="entry name" value="ZAD"/>
    <property type="match status" value="1"/>
</dbReference>
<gene>
    <name evidence="5" type="ORF">DCHRY22_LOCUS12487</name>
</gene>
<proteinExistence type="predicted"/>
<sequence length="452" mass="52554">MASLMDLPLNDVSLVCRGCLASNGDMKNMTEWGYATDFYKLTNIQVNPSDNITELLCISCEAFVLNYRSFVQQCHQSDRLLKEIRQKPLTTNTEKNIEENSIASEINENELTFKITAPDMESKIYLPCNQCSETFVKKNDLIGHITKKHNHNNMIINMKFYCSYPDCCYNILSGKEKYFSGRKYLNQHILKVHKAKNLLCHDCELTFSSDQDFKRHLKTCNYTYICKVCDIQYRTNEKLLVHLLRKHPDLHKQYKLERKAEKRKMKIDEPKKLKNNNENPELICDSPKRSFATQTSEFKRQIKNDVTLPSWLADKQDETKKDEISTQTVFEDILSIKSQNSEDDLFFSETVSLSDIQTQTIPLEFGLSRSNKQTITSETQSPDLSIKETQTCLCLYETHKPNRCYDPISNTNMNYCTLTSTQTQTHRFHSHDELLSFTSTETQTCVDDLNKL</sequence>
<dbReference type="GO" id="GO:0000981">
    <property type="term" value="F:DNA-binding transcription factor activity, RNA polymerase II-specific"/>
    <property type="evidence" value="ECO:0007669"/>
    <property type="project" value="TreeGrafter"/>
</dbReference>
<dbReference type="Pfam" id="PF07776">
    <property type="entry name" value="zf-AD"/>
    <property type="match status" value="1"/>
</dbReference>
<organism evidence="5 6">
    <name type="scientific">Danaus chrysippus</name>
    <name type="common">African queen</name>
    <dbReference type="NCBI Taxonomy" id="151541"/>
    <lineage>
        <taxon>Eukaryota</taxon>
        <taxon>Metazoa</taxon>
        <taxon>Ecdysozoa</taxon>
        <taxon>Arthropoda</taxon>
        <taxon>Hexapoda</taxon>
        <taxon>Insecta</taxon>
        <taxon>Pterygota</taxon>
        <taxon>Neoptera</taxon>
        <taxon>Endopterygota</taxon>
        <taxon>Lepidoptera</taxon>
        <taxon>Glossata</taxon>
        <taxon>Ditrysia</taxon>
        <taxon>Papilionoidea</taxon>
        <taxon>Nymphalidae</taxon>
        <taxon>Danainae</taxon>
        <taxon>Danaini</taxon>
        <taxon>Danaina</taxon>
        <taxon>Danaus</taxon>
        <taxon>Anosia</taxon>
    </lineage>
</organism>
<keyword evidence="2" id="KW-0862">Zinc</keyword>
<accession>A0A8J2W8B9</accession>
<dbReference type="GO" id="GO:0000976">
    <property type="term" value="F:transcription cis-regulatory region binding"/>
    <property type="evidence" value="ECO:0007669"/>
    <property type="project" value="InterPro"/>
</dbReference>
<evidence type="ECO:0000256" key="1">
    <source>
        <dbReference type="PROSITE-ProRule" id="PRU00042"/>
    </source>
</evidence>
<evidence type="ECO:0000259" key="3">
    <source>
        <dbReference type="PROSITE" id="PS50157"/>
    </source>
</evidence>
<feature type="binding site" evidence="2">
    <location>
        <position position="57"/>
    </location>
    <ligand>
        <name>Zn(2+)</name>
        <dbReference type="ChEBI" id="CHEBI:29105"/>
    </ligand>
</feature>
<protein>
    <submittedName>
        <fullName evidence="5">(African queen) hypothetical protein</fullName>
    </submittedName>
</protein>
<evidence type="ECO:0000259" key="4">
    <source>
        <dbReference type="PROSITE" id="PS51915"/>
    </source>
</evidence>
<dbReference type="Proteomes" id="UP000789524">
    <property type="component" value="Unassembled WGS sequence"/>
</dbReference>
<dbReference type="GO" id="GO:0045944">
    <property type="term" value="P:positive regulation of transcription by RNA polymerase II"/>
    <property type="evidence" value="ECO:0007669"/>
    <property type="project" value="InterPro"/>
</dbReference>
<evidence type="ECO:0000256" key="2">
    <source>
        <dbReference type="PROSITE-ProRule" id="PRU01263"/>
    </source>
</evidence>
<dbReference type="InterPro" id="IPR013087">
    <property type="entry name" value="Znf_C2H2_type"/>
</dbReference>
<dbReference type="PANTHER" id="PTHR46664:SF1">
    <property type="entry name" value="ATM INTERACTOR"/>
    <property type="match status" value="1"/>
</dbReference>
<dbReference type="AlphaFoldDB" id="A0A8J2W8B9"/>
<dbReference type="PANTHER" id="PTHR46664">
    <property type="entry name" value="ATM INTERACTOR"/>
    <property type="match status" value="1"/>
</dbReference>